<evidence type="ECO:0000256" key="4">
    <source>
        <dbReference type="ARBA" id="ARBA00023136"/>
    </source>
</evidence>
<reference evidence="6" key="1">
    <citation type="journal article" date="2015" name="Nature">
        <title>Complex archaea that bridge the gap between prokaryotes and eukaryotes.</title>
        <authorList>
            <person name="Spang A."/>
            <person name="Saw J.H."/>
            <person name="Jorgensen S.L."/>
            <person name="Zaremba-Niedzwiedzka K."/>
            <person name="Martijn J."/>
            <person name="Lind A.E."/>
            <person name="van Eijk R."/>
            <person name="Schleper C."/>
            <person name="Guy L."/>
            <person name="Ettema T.J."/>
        </authorList>
    </citation>
    <scope>NUCLEOTIDE SEQUENCE</scope>
</reference>
<evidence type="ECO:0000256" key="3">
    <source>
        <dbReference type="ARBA" id="ARBA00022989"/>
    </source>
</evidence>
<accession>A0A0F9T6I4</accession>
<dbReference type="InterPro" id="IPR006480">
    <property type="entry name" value="Phage_holin_4_1"/>
</dbReference>
<sequence length="143" mass="15376">MELGKTFWFGAKWTAGVILAIWIGMPGAFKLLLICQILDVVSGLLAANNRHELRSALAWRGIRNKVLTWIVVLLVYQLQVQAVGAVLSDTQVPGPMLAGFAAIGFAGAEAMSIVENALRSGLKIPTFLVTGLAMVHDKVFGDE</sequence>
<keyword evidence="3 5" id="KW-1133">Transmembrane helix</keyword>
<proteinExistence type="predicted"/>
<name>A0A0F9T6I4_9ZZZZ</name>
<evidence type="ECO:0000256" key="1">
    <source>
        <dbReference type="ARBA" id="ARBA00004141"/>
    </source>
</evidence>
<protein>
    <recommendedName>
        <fullName evidence="7">Holin</fullName>
    </recommendedName>
</protein>
<evidence type="ECO:0000256" key="5">
    <source>
        <dbReference type="SAM" id="Phobius"/>
    </source>
</evidence>
<comment type="caution">
    <text evidence="6">The sequence shown here is derived from an EMBL/GenBank/DDBJ whole genome shotgun (WGS) entry which is preliminary data.</text>
</comment>
<evidence type="ECO:0000256" key="2">
    <source>
        <dbReference type="ARBA" id="ARBA00022692"/>
    </source>
</evidence>
<dbReference type="GO" id="GO:0016020">
    <property type="term" value="C:membrane"/>
    <property type="evidence" value="ECO:0007669"/>
    <property type="project" value="UniProtKB-SubCell"/>
</dbReference>
<dbReference type="Pfam" id="PF05105">
    <property type="entry name" value="Phage_holin_4_1"/>
    <property type="match status" value="1"/>
</dbReference>
<gene>
    <name evidence="6" type="ORF">LCGC14_0386920</name>
</gene>
<feature type="transmembrane region" description="Helical" evidence="5">
    <location>
        <begin position="31"/>
        <end position="47"/>
    </location>
</feature>
<evidence type="ECO:0008006" key="7">
    <source>
        <dbReference type="Google" id="ProtNLM"/>
    </source>
</evidence>
<dbReference type="NCBIfam" id="TIGR01593">
    <property type="entry name" value="holin_tox_secr"/>
    <property type="match status" value="1"/>
</dbReference>
<feature type="transmembrane region" description="Helical" evidence="5">
    <location>
        <begin position="94"/>
        <end position="114"/>
    </location>
</feature>
<feature type="transmembrane region" description="Helical" evidence="5">
    <location>
        <begin position="67"/>
        <end position="88"/>
    </location>
</feature>
<comment type="subcellular location">
    <subcellularLocation>
        <location evidence="1">Membrane</location>
        <topology evidence="1">Multi-pass membrane protein</topology>
    </subcellularLocation>
</comment>
<dbReference type="EMBL" id="LAZR01000320">
    <property type="protein sequence ID" value="KKN74799.1"/>
    <property type="molecule type" value="Genomic_DNA"/>
</dbReference>
<keyword evidence="2 5" id="KW-0812">Transmembrane</keyword>
<keyword evidence="4 5" id="KW-0472">Membrane</keyword>
<evidence type="ECO:0000313" key="6">
    <source>
        <dbReference type="EMBL" id="KKN74799.1"/>
    </source>
</evidence>
<organism evidence="6">
    <name type="scientific">marine sediment metagenome</name>
    <dbReference type="NCBI Taxonomy" id="412755"/>
    <lineage>
        <taxon>unclassified sequences</taxon>
        <taxon>metagenomes</taxon>
        <taxon>ecological metagenomes</taxon>
    </lineage>
</organism>
<dbReference type="AlphaFoldDB" id="A0A0F9T6I4"/>